<feature type="compositionally biased region" description="Acidic residues" evidence="1">
    <location>
        <begin position="282"/>
        <end position="291"/>
    </location>
</feature>
<dbReference type="PANTHER" id="PTHR22734">
    <property type="entry name" value="U3 SMALL NUCLEOLAR RIBONUCLEOPROTEIN PROTEIN IMP4"/>
    <property type="match status" value="1"/>
</dbReference>
<comment type="caution">
    <text evidence="3">The sequence shown here is derived from an EMBL/GenBank/DDBJ whole genome shotgun (WGS) entry which is preliminary data.</text>
</comment>
<keyword evidence="4" id="KW-1185">Reference proteome</keyword>
<dbReference type="GO" id="GO:0042134">
    <property type="term" value="F:rRNA primary transcript binding"/>
    <property type="evidence" value="ECO:0007669"/>
    <property type="project" value="InterPro"/>
</dbReference>
<name>A0A9P6ASQ1_9AGAM</name>
<dbReference type="GO" id="GO:0030687">
    <property type="term" value="C:preribosome, large subunit precursor"/>
    <property type="evidence" value="ECO:0007669"/>
    <property type="project" value="TreeGrafter"/>
</dbReference>
<dbReference type="SMART" id="SM00879">
    <property type="entry name" value="Brix"/>
    <property type="match status" value="1"/>
</dbReference>
<evidence type="ECO:0000313" key="3">
    <source>
        <dbReference type="EMBL" id="KAF9511242.1"/>
    </source>
</evidence>
<reference evidence="3" key="1">
    <citation type="journal article" date="2020" name="Nat. Commun.">
        <title>Large-scale genome sequencing of mycorrhizal fungi provides insights into the early evolution of symbiotic traits.</title>
        <authorList>
            <person name="Miyauchi S."/>
            <person name="Kiss E."/>
            <person name="Kuo A."/>
            <person name="Drula E."/>
            <person name="Kohler A."/>
            <person name="Sanchez-Garcia M."/>
            <person name="Morin E."/>
            <person name="Andreopoulos B."/>
            <person name="Barry K.W."/>
            <person name="Bonito G."/>
            <person name="Buee M."/>
            <person name="Carver A."/>
            <person name="Chen C."/>
            <person name="Cichocki N."/>
            <person name="Clum A."/>
            <person name="Culley D."/>
            <person name="Crous P.W."/>
            <person name="Fauchery L."/>
            <person name="Girlanda M."/>
            <person name="Hayes R.D."/>
            <person name="Keri Z."/>
            <person name="LaButti K."/>
            <person name="Lipzen A."/>
            <person name="Lombard V."/>
            <person name="Magnuson J."/>
            <person name="Maillard F."/>
            <person name="Murat C."/>
            <person name="Nolan M."/>
            <person name="Ohm R.A."/>
            <person name="Pangilinan J."/>
            <person name="Pereira M.F."/>
            <person name="Perotto S."/>
            <person name="Peter M."/>
            <person name="Pfister S."/>
            <person name="Riley R."/>
            <person name="Sitrit Y."/>
            <person name="Stielow J.B."/>
            <person name="Szollosi G."/>
            <person name="Zifcakova L."/>
            <person name="Stursova M."/>
            <person name="Spatafora J.W."/>
            <person name="Tedersoo L."/>
            <person name="Vaario L.M."/>
            <person name="Yamada A."/>
            <person name="Yan M."/>
            <person name="Wang P."/>
            <person name="Xu J."/>
            <person name="Bruns T."/>
            <person name="Baldrian P."/>
            <person name="Vilgalys R."/>
            <person name="Dunand C."/>
            <person name="Henrissat B."/>
            <person name="Grigoriev I.V."/>
            <person name="Hibbett D."/>
            <person name="Nagy L.G."/>
            <person name="Martin F.M."/>
        </authorList>
    </citation>
    <scope>NUCLEOTIDE SEQUENCE</scope>
    <source>
        <strain evidence="3">UP504</strain>
    </source>
</reference>
<feature type="domain" description="Brix" evidence="2">
    <location>
        <begin position="92"/>
        <end position="267"/>
    </location>
</feature>
<evidence type="ECO:0000256" key="1">
    <source>
        <dbReference type="SAM" id="MobiDB-lite"/>
    </source>
</evidence>
<protein>
    <recommendedName>
        <fullName evidence="2">Brix domain-containing protein</fullName>
    </recommendedName>
</protein>
<dbReference type="SUPFAM" id="SSF52954">
    <property type="entry name" value="Class II aaRS ABD-related"/>
    <property type="match status" value="1"/>
</dbReference>
<sequence length="327" mass="36396">MPRVTSSSIKNKIKREDVYRALKKKRGQAKLARRLALAEAERKDPQEKRRRLAENVPKTLDNMRDHDPSVLTADPVAPIPASSDSIDSAVPPKVLITTSIKATKATFDFCEELVGVVPGGEFVRRKSKNFEIGKIAGWAAGRGYGSLLVVNEDRKQPNAITMVHLPHGPTAHFKLTSVQLTKEIFVRLIEGHARASPHHPELVLNGFVTRLGHTVGRMFQTLFPPLPEFAGGKRHRYMFKSADKAALQEIGPRFTLKLRYLRTGTPAVHQLGAAPPSLTFDREDDSEETGEQEGKDASSEIGPPPQGEGYIWAWKPQLEKSRKTFFL</sequence>
<dbReference type="InterPro" id="IPR044281">
    <property type="entry name" value="IMP4/RPF1"/>
</dbReference>
<dbReference type="Pfam" id="PF04427">
    <property type="entry name" value="Brix"/>
    <property type="match status" value="1"/>
</dbReference>
<dbReference type="Proteomes" id="UP000886523">
    <property type="component" value="Unassembled WGS sequence"/>
</dbReference>
<dbReference type="InterPro" id="IPR007109">
    <property type="entry name" value="Brix"/>
</dbReference>
<dbReference type="OrthoDB" id="264354at2759"/>
<feature type="region of interest" description="Disordered" evidence="1">
    <location>
        <begin position="269"/>
        <end position="313"/>
    </location>
</feature>
<feature type="region of interest" description="Disordered" evidence="1">
    <location>
        <begin position="37"/>
        <end position="70"/>
    </location>
</feature>
<accession>A0A9P6ASQ1</accession>
<dbReference type="PANTHER" id="PTHR22734:SF3">
    <property type="entry name" value="RIBOSOME PRODUCTION FACTOR 1"/>
    <property type="match status" value="1"/>
</dbReference>
<proteinExistence type="predicted"/>
<dbReference type="AlphaFoldDB" id="A0A9P6ASQ1"/>
<dbReference type="GO" id="GO:0005730">
    <property type="term" value="C:nucleolus"/>
    <property type="evidence" value="ECO:0007669"/>
    <property type="project" value="TreeGrafter"/>
</dbReference>
<organism evidence="3 4">
    <name type="scientific">Hydnum rufescens UP504</name>
    <dbReference type="NCBI Taxonomy" id="1448309"/>
    <lineage>
        <taxon>Eukaryota</taxon>
        <taxon>Fungi</taxon>
        <taxon>Dikarya</taxon>
        <taxon>Basidiomycota</taxon>
        <taxon>Agaricomycotina</taxon>
        <taxon>Agaricomycetes</taxon>
        <taxon>Cantharellales</taxon>
        <taxon>Hydnaceae</taxon>
        <taxon>Hydnum</taxon>
    </lineage>
</organism>
<evidence type="ECO:0000259" key="2">
    <source>
        <dbReference type="PROSITE" id="PS50833"/>
    </source>
</evidence>
<dbReference type="GO" id="GO:0000470">
    <property type="term" value="P:maturation of LSU-rRNA"/>
    <property type="evidence" value="ECO:0007669"/>
    <property type="project" value="TreeGrafter"/>
</dbReference>
<dbReference type="EMBL" id="MU129003">
    <property type="protein sequence ID" value="KAF9511242.1"/>
    <property type="molecule type" value="Genomic_DNA"/>
</dbReference>
<dbReference type="Gene3D" id="3.40.50.10480">
    <property type="entry name" value="Probable brix-domain ribosomal biogenesis protein"/>
    <property type="match status" value="1"/>
</dbReference>
<evidence type="ECO:0000313" key="4">
    <source>
        <dbReference type="Proteomes" id="UP000886523"/>
    </source>
</evidence>
<dbReference type="GO" id="GO:0000460">
    <property type="term" value="P:maturation of 5.8S rRNA"/>
    <property type="evidence" value="ECO:0007669"/>
    <property type="project" value="TreeGrafter"/>
</dbReference>
<gene>
    <name evidence="3" type="ORF">BS47DRAFT_1395247</name>
</gene>
<dbReference type="PROSITE" id="PS50833">
    <property type="entry name" value="BRIX"/>
    <property type="match status" value="1"/>
</dbReference>